<dbReference type="EMBL" id="BMLT01000009">
    <property type="protein sequence ID" value="GGO85430.1"/>
    <property type="molecule type" value="Genomic_DNA"/>
</dbReference>
<name>A0A917ZLQ1_9GAMM</name>
<dbReference type="Pfam" id="PF03401">
    <property type="entry name" value="TctC"/>
    <property type="match status" value="1"/>
</dbReference>
<keyword evidence="4" id="KW-1185">Reference proteome</keyword>
<evidence type="ECO:0008006" key="5">
    <source>
        <dbReference type="Google" id="ProtNLM"/>
    </source>
</evidence>
<dbReference type="Proteomes" id="UP000599578">
    <property type="component" value="Unassembled WGS sequence"/>
</dbReference>
<dbReference type="PANTHER" id="PTHR42928:SF5">
    <property type="entry name" value="BLR1237 PROTEIN"/>
    <property type="match status" value="1"/>
</dbReference>
<keyword evidence="2" id="KW-0732">Signal</keyword>
<dbReference type="InterPro" id="IPR005064">
    <property type="entry name" value="BUG"/>
</dbReference>
<evidence type="ECO:0000256" key="2">
    <source>
        <dbReference type="SAM" id="SignalP"/>
    </source>
</evidence>
<evidence type="ECO:0000313" key="4">
    <source>
        <dbReference type="Proteomes" id="UP000599578"/>
    </source>
</evidence>
<organism evidence="3 4">
    <name type="scientific">Marinobacterium nitratireducens</name>
    <dbReference type="NCBI Taxonomy" id="518897"/>
    <lineage>
        <taxon>Bacteria</taxon>
        <taxon>Pseudomonadati</taxon>
        <taxon>Pseudomonadota</taxon>
        <taxon>Gammaproteobacteria</taxon>
        <taxon>Oceanospirillales</taxon>
        <taxon>Oceanospirillaceae</taxon>
        <taxon>Marinobacterium</taxon>
    </lineage>
</organism>
<comment type="caution">
    <text evidence="3">The sequence shown here is derived from an EMBL/GenBank/DDBJ whole genome shotgun (WGS) entry which is preliminary data.</text>
</comment>
<gene>
    <name evidence="3" type="ORF">GCM10011348_33940</name>
</gene>
<feature type="signal peptide" evidence="2">
    <location>
        <begin position="1"/>
        <end position="27"/>
    </location>
</feature>
<dbReference type="SUPFAM" id="SSF53850">
    <property type="entry name" value="Periplasmic binding protein-like II"/>
    <property type="match status" value="1"/>
</dbReference>
<accession>A0A917ZLQ1</accession>
<sequence>MKLPKFGVKAAVMTVATCFGFSAAAMAEFPERPIQIINPWAPGDSADIVMRKAAEYMSEDLGVPVKVINRTGGGGIIGATAIATARPDGYTLGLLTPGPAVTQVVMGNTTYGLDDLKPVGIFWDSPFVLAVRSDEPFSSMKELGDYVNAGNTVTLGSYAQLAVPSLLANIAAEKTGFGYTRIIGLDPVSTLSLGTGDADIVTLPDARALLQDESARGLLTLTNERISTLPDIPTFKEVYGEEASLWTGLFTPRDVPQEVFDVVSKAFQKALEQDEIQEYAKSTGAYAYFLDSEGSSKRIHNEAERFKGMIDKLTN</sequence>
<dbReference type="PANTHER" id="PTHR42928">
    <property type="entry name" value="TRICARBOXYLATE-BINDING PROTEIN"/>
    <property type="match status" value="1"/>
</dbReference>
<dbReference type="RefSeq" id="WP_188861802.1">
    <property type="nucleotide sequence ID" value="NZ_BMLT01000009.1"/>
</dbReference>
<feature type="chain" id="PRO_5037012488" description="Tricarboxylate transport protein TctC" evidence="2">
    <location>
        <begin position="28"/>
        <end position="315"/>
    </location>
</feature>
<dbReference type="PIRSF" id="PIRSF017082">
    <property type="entry name" value="YflP"/>
    <property type="match status" value="1"/>
</dbReference>
<dbReference type="AlphaFoldDB" id="A0A917ZLQ1"/>
<evidence type="ECO:0000313" key="3">
    <source>
        <dbReference type="EMBL" id="GGO85430.1"/>
    </source>
</evidence>
<protein>
    <recommendedName>
        <fullName evidence="5">Tricarboxylate transport protein TctC</fullName>
    </recommendedName>
</protein>
<proteinExistence type="inferred from homology"/>
<dbReference type="CDD" id="cd07012">
    <property type="entry name" value="PBP2_Bug_TTT"/>
    <property type="match status" value="1"/>
</dbReference>
<reference evidence="3 4" key="1">
    <citation type="journal article" date="2014" name="Int. J. Syst. Evol. Microbiol.">
        <title>Complete genome sequence of Corynebacterium casei LMG S-19264T (=DSM 44701T), isolated from a smear-ripened cheese.</title>
        <authorList>
            <consortium name="US DOE Joint Genome Institute (JGI-PGF)"/>
            <person name="Walter F."/>
            <person name="Albersmeier A."/>
            <person name="Kalinowski J."/>
            <person name="Ruckert C."/>
        </authorList>
    </citation>
    <scope>NUCLEOTIDE SEQUENCE [LARGE SCALE GENOMIC DNA]</scope>
    <source>
        <strain evidence="3 4">CGMCC 1.7286</strain>
    </source>
</reference>
<dbReference type="Gene3D" id="3.40.190.150">
    <property type="entry name" value="Bordetella uptake gene, domain 1"/>
    <property type="match status" value="1"/>
</dbReference>
<dbReference type="InterPro" id="IPR042100">
    <property type="entry name" value="Bug_dom1"/>
</dbReference>
<dbReference type="Gene3D" id="3.40.190.10">
    <property type="entry name" value="Periplasmic binding protein-like II"/>
    <property type="match status" value="1"/>
</dbReference>
<evidence type="ECO:0000256" key="1">
    <source>
        <dbReference type="ARBA" id="ARBA00006987"/>
    </source>
</evidence>
<comment type="similarity">
    <text evidence="1">Belongs to the UPF0065 (bug) family.</text>
</comment>